<dbReference type="EMBL" id="FRFD01000003">
    <property type="protein sequence ID" value="SHO45691.1"/>
    <property type="molecule type" value="Genomic_DNA"/>
</dbReference>
<dbReference type="InterPro" id="IPR053158">
    <property type="entry name" value="CapK_Type1_Caps_Biosynth"/>
</dbReference>
<proteinExistence type="predicted"/>
<dbReference type="STRING" id="1121345.SAMN02745217_01037"/>
<accession>A0A1M7Y1Q1</accession>
<name>A0A1M7Y1Q1_9FIRM</name>
<dbReference type="PANTHER" id="PTHR36932">
    <property type="entry name" value="CAPSULAR POLYSACCHARIDE BIOSYNTHESIS PROTEIN"/>
    <property type="match status" value="1"/>
</dbReference>
<sequence length="454" mass="52341">MKEYMLLMYYRLPVPLQNLAVSLYGLLLYQQRYRGVYKKYLKLYSKATHRDAKKEQKIQDKKFIRLLHYAVKNSPFYREFYKNIPWEEITSAADIVKLPVLSKDTLRDNIKNVYTIPKRRSITFYTGGTTGIPLGVRKRKIDVRKRMAYLDAYKLTFGVRNNKMRSARFFGKKILEDNPKKPIFWRNNYIGRQRFYSTYHLTEKNLPYYVADLNRYKPAAIDGFVSAIYTVAKYMEDNGIKPSFKPKAVFTTSETVLPFYRETIEKVFGCPLTDQYASNEGAPFIIQCRCGSYHEAIDTGIFEHLPAEGGMKLLVTGFDTFGTPLIRYDIGDRIIPADKDTVCPCHSSHPVIEGISGREAAFLVTAEGRVSEVQLSVFVSSLLKTVNQMQFIQKKDGGVHVLCIPVGKDTVWERERILAALRQFFGPGTKITLEVTDSLCRQKSGKFQLIRKEE</sequence>
<keyword evidence="2" id="KW-1185">Reference proteome</keyword>
<dbReference type="Proteomes" id="UP000184612">
    <property type="component" value="Unassembled WGS sequence"/>
</dbReference>
<evidence type="ECO:0000313" key="1">
    <source>
        <dbReference type="EMBL" id="SHO45691.1"/>
    </source>
</evidence>
<dbReference type="InterPro" id="IPR042099">
    <property type="entry name" value="ANL_N_sf"/>
</dbReference>
<dbReference type="SUPFAM" id="SSF56801">
    <property type="entry name" value="Acetyl-CoA synthetase-like"/>
    <property type="match status" value="1"/>
</dbReference>
<keyword evidence="1" id="KW-0436">Ligase</keyword>
<dbReference type="Gene3D" id="3.40.50.12780">
    <property type="entry name" value="N-terminal domain of ligase-like"/>
    <property type="match status" value="1"/>
</dbReference>
<protein>
    <submittedName>
        <fullName evidence="1">Phenylacetate-CoA ligase</fullName>
    </submittedName>
</protein>
<organism evidence="1 2">
    <name type="scientific">Anaerocolumna xylanovorans DSM 12503</name>
    <dbReference type="NCBI Taxonomy" id="1121345"/>
    <lineage>
        <taxon>Bacteria</taxon>
        <taxon>Bacillati</taxon>
        <taxon>Bacillota</taxon>
        <taxon>Clostridia</taxon>
        <taxon>Lachnospirales</taxon>
        <taxon>Lachnospiraceae</taxon>
        <taxon>Anaerocolumna</taxon>
    </lineage>
</organism>
<dbReference type="PANTHER" id="PTHR36932:SF1">
    <property type="entry name" value="CAPSULAR POLYSACCHARIDE BIOSYNTHESIS PROTEIN"/>
    <property type="match status" value="1"/>
</dbReference>
<dbReference type="AlphaFoldDB" id="A0A1M7Y1Q1"/>
<evidence type="ECO:0000313" key="2">
    <source>
        <dbReference type="Proteomes" id="UP000184612"/>
    </source>
</evidence>
<dbReference type="GO" id="GO:0016874">
    <property type="term" value="F:ligase activity"/>
    <property type="evidence" value="ECO:0007669"/>
    <property type="project" value="UniProtKB-KW"/>
</dbReference>
<dbReference type="OrthoDB" id="580775at2"/>
<reference evidence="1 2" key="1">
    <citation type="submission" date="2016-12" db="EMBL/GenBank/DDBJ databases">
        <authorList>
            <person name="Song W.-J."/>
            <person name="Kurnit D.M."/>
        </authorList>
    </citation>
    <scope>NUCLEOTIDE SEQUENCE [LARGE SCALE GENOMIC DNA]</scope>
    <source>
        <strain evidence="1 2">DSM 12503</strain>
    </source>
</reference>
<gene>
    <name evidence="1" type="ORF">SAMN02745217_01037</name>
</gene>
<dbReference type="RefSeq" id="WP_073587672.1">
    <property type="nucleotide sequence ID" value="NZ_FRFD01000003.1"/>
</dbReference>